<evidence type="ECO:0000256" key="3">
    <source>
        <dbReference type="ARBA" id="ARBA00022840"/>
    </source>
</evidence>
<dbReference type="Pfam" id="PF00005">
    <property type="entry name" value="ABC_tran"/>
    <property type="match status" value="1"/>
</dbReference>
<dbReference type="InterPro" id="IPR027417">
    <property type="entry name" value="P-loop_NTPase"/>
</dbReference>
<evidence type="ECO:0000256" key="2">
    <source>
        <dbReference type="ARBA" id="ARBA00022741"/>
    </source>
</evidence>
<dbReference type="Gene3D" id="3.40.50.300">
    <property type="entry name" value="P-loop containing nucleotide triphosphate hydrolases"/>
    <property type="match status" value="2"/>
</dbReference>
<accession>A0ABQ5MIW3</accession>
<dbReference type="InterPro" id="IPR003593">
    <property type="entry name" value="AAA+_ATPase"/>
</dbReference>
<gene>
    <name evidence="5" type="primary">modF</name>
    <name evidence="5" type="ORF">Y10_12500</name>
</gene>
<keyword evidence="1" id="KW-0813">Transport</keyword>
<keyword evidence="6" id="KW-1185">Reference proteome</keyword>
<dbReference type="SMART" id="SM00382">
    <property type="entry name" value="AAA"/>
    <property type="match status" value="1"/>
</dbReference>
<dbReference type="Proteomes" id="UP001143543">
    <property type="component" value="Unassembled WGS sequence"/>
</dbReference>
<dbReference type="PANTHER" id="PTHR43553">
    <property type="entry name" value="HEAVY METAL TRANSPORTER"/>
    <property type="match status" value="1"/>
</dbReference>
<protein>
    <submittedName>
        <fullName evidence="5">Molybdate ABC transporter ATP-binding protein ModF</fullName>
    </submittedName>
</protein>
<dbReference type="RefSeq" id="WP_281764506.1">
    <property type="nucleotide sequence ID" value="NZ_BRVO01000001.1"/>
</dbReference>
<dbReference type="InterPro" id="IPR050095">
    <property type="entry name" value="ECF_ABC_transporter_ATP-bd"/>
</dbReference>
<dbReference type="PANTHER" id="PTHR43553:SF3">
    <property type="entry name" value="ABC TRANSPORTER ATP-BINDING PROTEIN MODF"/>
    <property type="match status" value="1"/>
</dbReference>
<dbReference type="SUPFAM" id="SSF52540">
    <property type="entry name" value="P-loop containing nucleoside triphosphate hydrolases"/>
    <property type="match status" value="2"/>
</dbReference>
<keyword evidence="3 5" id="KW-0067">ATP-binding</keyword>
<feature type="domain" description="ABC transporter" evidence="4">
    <location>
        <begin position="180"/>
        <end position="407"/>
    </location>
</feature>
<proteinExistence type="predicted"/>
<dbReference type="GO" id="GO:0005524">
    <property type="term" value="F:ATP binding"/>
    <property type="evidence" value="ECO:0007669"/>
    <property type="project" value="UniProtKB-KW"/>
</dbReference>
<dbReference type="PROSITE" id="PS50893">
    <property type="entry name" value="ABC_TRANSPORTER_2"/>
    <property type="match status" value="1"/>
</dbReference>
<sequence>MKQGILIIHDNSCNTNVLIEKIQSNEFPQLSLDTSQQIRIFSPKVLEAFIQEEEIHERNVFGTSNQPIKTLSGGEQKKALLNYLIAAQPAVLILDNPFDHLDIQAQKELSNRLETIATTIQLILILSRTTDIPKFIKQKYSATNNTLVAYTNNNTANTIVKDIAIPTPIEPQEYGYNYLIQCKNINVTYQDKPILNNITWNIKPGEFWQLTGPNGSGKTTLLSMITGDNVKGYGQELYIFGKRKGTGESVWDVKKSIGYFTTNLTQQFKGRYTAEQMIIGGFFDAIGLYNKPTDVQKQKAAQWLNVLGMENQKNTLFRNLPLGAQRMIMIARAMVKHPLLLILDEPTTGLDDHNANLLVTFINKIAAESNTTILYVSHRAEKGLTPDHTFTLTKTSEGSIGNIINSI</sequence>
<dbReference type="EMBL" id="BRVO01000001">
    <property type="protein sequence ID" value="GLB48882.1"/>
    <property type="molecule type" value="Genomic_DNA"/>
</dbReference>
<organism evidence="5 6">
    <name type="scientific">Neptunitalea lumnitzerae</name>
    <dbReference type="NCBI Taxonomy" id="2965509"/>
    <lineage>
        <taxon>Bacteria</taxon>
        <taxon>Pseudomonadati</taxon>
        <taxon>Bacteroidota</taxon>
        <taxon>Flavobacteriia</taxon>
        <taxon>Flavobacteriales</taxon>
        <taxon>Flavobacteriaceae</taxon>
        <taxon>Neptunitalea</taxon>
    </lineage>
</organism>
<reference evidence="5" key="1">
    <citation type="submission" date="2022-07" db="EMBL/GenBank/DDBJ databases">
        <title>Taxonomy of Novel Oxalotrophic and Methylotrophic Bacteria.</title>
        <authorList>
            <person name="Sahin N."/>
            <person name="Tani A."/>
        </authorList>
    </citation>
    <scope>NUCLEOTIDE SEQUENCE</scope>
    <source>
        <strain evidence="5">Y10</strain>
    </source>
</reference>
<evidence type="ECO:0000259" key="4">
    <source>
        <dbReference type="PROSITE" id="PS50893"/>
    </source>
</evidence>
<evidence type="ECO:0000313" key="6">
    <source>
        <dbReference type="Proteomes" id="UP001143543"/>
    </source>
</evidence>
<comment type="caution">
    <text evidence="5">The sequence shown here is derived from an EMBL/GenBank/DDBJ whole genome shotgun (WGS) entry which is preliminary data.</text>
</comment>
<keyword evidence="2" id="KW-0547">Nucleotide-binding</keyword>
<evidence type="ECO:0000256" key="1">
    <source>
        <dbReference type="ARBA" id="ARBA00022448"/>
    </source>
</evidence>
<evidence type="ECO:0000313" key="5">
    <source>
        <dbReference type="EMBL" id="GLB48882.1"/>
    </source>
</evidence>
<name>A0ABQ5MIW3_9FLAO</name>
<dbReference type="InterPro" id="IPR003439">
    <property type="entry name" value="ABC_transporter-like_ATP-bd"/>
</dbReference>